<sequence length="123" mass="13369">MAPACGSQGRLGASLIPHLQGPFSWKRPEPTAPPADYDSPIRNFYEGYLTREQLDARRAANNPEDIETGRATTSTDKEGGVTDSFLVSSGASENGSERVAYKHKAIVGPKPEGAWWRRSLLVP</sequence>
<dbReference type="EMBL" id="JAWHQM010000060">
    <property type="protein sequence ID" value="KAK5636010.1"/>
    <property type="molecule type" value="Genomic_DNA"/>
</dbReference>
<organism evidence="2 3">
    <name type="scientific">Xylaria bambusicola</name>
    <dbReference type="NCBI Taxonomy" id="326684"/>
    <lineage>
        <taxon>Eukaryota</taxon>
        <taxon>Fungi</taxon>
        <taxon>Dikarya</taxon>
        <taxon>Ascomycota</taxon>
        <taxon>Pezizomycotina</taxon>
        <taxon>Sordariomycetes</taxon>
        <taxon>Xylariomycetidae</taxon>
        <taxon>Xylariales</taxon>
        <taxon>Xylariaceae</taxon>
        <taxon>Xylaria</taxon>
    </lineage>
</organism>
<dbReference type="Proteomes" id="UP001305414">
    <property type="component" value="Unassembled WGS sequence"/>
</dbReference>
<evidence type="ECO:0000313" key="3">
    <source>
        <dbReference type="Proteomes" id="UP001305414"/>
    </source>
</evidence>
<reference evidence="2 3" key="1">
    <citation type="submission" date="2023-10" db="EMBL/GenBank/DDBJ databases">
        <title>Draft genome sequence of Xylaria bambusicola isolate GMP-LS, the root and basal stem rot pathogen of sugarcane in Indonesia.</title>
        <authorList>
            <person name="Selvaraj P."/>
            <person name="Muralishankar V."/>
            <person name="Muruganantham S."/>
            <person name="Sp S."/>
            <person name="Haryani S."/>
            <person name="Lau K.J.X."/>
            <person name="Naqvi N.I."/>
        </authorList>
    </citation>
    <scope>NUCLEOTIDE SEQUENCE [LARGE SCALE GENOMIC DNA]</scope>
    <source>
        <strain evidence="2">GMP-LS</strain>
    </source>
</reference>
<comment type="caution">
    <text evidence="2">The sequence shown here is derived from an EMBL/GenBank/DDBJ whole genome shotgun (WGS) entry which is preliminary data.</text>
</comment>
<accession>A0AAN7UNB9</accession>
<name>A0AAN7UNB9_9PEZI</name>
<keyword evidence="3" id="KW-1185">Reference proteome</keyword>
<protein>
    <submittedName>
        <fullName evidence="2">Uncharacterized protein</fullName>
    </submittedName>
</protein>
<evidence type="ECO:0000256" key="1">
    <source>
        <dbReference type="SAM" id="MobiDB-lite"/>
    </source>
</evidence>
<gene>
    <name evidence="2" type="ORF">RRF57_011722</name>
</gene>
<dbReference type="AlphaFoldDB" id="A0AAN7UNB9"/>
<evidence type="ECO:0000313" key="2">
    <source>
        <dbReference type="EMBL" id="KAK5636010.1"/>
    </source>
</evidence>
<feature type="region of interest" description="Disordered" evidence="1">
    <location>
        <begin position="55"/>
        <end position="93"/>
    </location>
</feature>
<proteinExistence type="predicted"/>